<dbReference type="PANTHER" id="PTHR30221:SF1">
    <property type="entry name" value="SMALL-CONDUCTANCE MECHANOSENSITIVE CHANNEL"/>
    <property type="match status" value="1"/>
</dbReference>
<dbReference type="SUPFAM" id="SSF82689">
    <property type="entry name" value="Mechanosensitive channel protein MscS (YggB), C-terminal domain"/>
    <property type="match status" value="1"/>
</dbReference>
<dbReference type="Gene3D" id="3.30.70.100">
    <property type="match status" value="1"/>
</dbReference>
<evidence type="ECO:0000256" key="5">
    <source>
        <dbReference type="ARBA" id="ARBA00022989"/>
    </source>
</evidence>
<keyword evidence="3" id="KW-1003">Cell membrane</keyword>
<name>A0A2M9FW19_9PROT</name>
<keyword evidence="5 7" id="KW-1133">Transmembrane helix</keyword>
<organism evidence="11 12">
    <name type="scientific">Minwuia thermotolerans</name>
    <dbReference type="NCBI Taxonomy" id="2056226"/>
    <lineage>
        <taxon>Bacteria</taxon>
        <taxon>Pseudomonadati</taxon>
        <taxon>Pseudomonadota</taxon>
        <taxon>Alphaproteobacteria</taxon>
        <taxon>Minwuiales</taxon>
        <taxon>Minwuiaceae</taxon>
        <taxon>Minwuia</taxon>
    </lineage>
</organism>
<dbReference type="GO" id="GO:0008381">
    <property type="term" value="F:mechanosensitive monoatomic ion channel activity"/>
    <property type="evidence" value="ECO:0007669"/>
    <property type="project" value="InterPro"/>
</dbReference>
<dbReference type="SUPFAM" id="SSF82861">
    <property type="entry name" value="Mechanosensitive channel protein MscS (YggB), transmembrane region"/>
    <property type="match status" value="1"/>
</dbReference>
<evidence type="ECO:0000259" key="10">
    <source>
        <dbReference type="Pfam" id="PF21088"/>
    </source>
</evidence>
<comment type="function">
    <text evidence="7">Mechanosensitive channel that participates in the regulation of osmotic pressure changes within the cell, opening in response to stretch forces in the membrane lipid bilayer, without the need for other proteins. Contributes to normal resistance to hypoosmotic shock. Forms an ion channel of 1.0 nanosiemens conductance with a slight preference for anions.</text>
</comment>
<comment type="subunit">
    <text evidence="7">Homoheptamer.</text>
</comment>
<comment type="caution">
    <text evidence="11">The sequence shown here is derived from an EMBL/GenBank/DDBJ whole genome shotgun (WGS) entry which is preliminary data.</text>
</comment>
<dbReference type="InterPro" id="IPR045275">
    <property type="entry name" value="MscS_archaea/bacteria_type"/>
</dbReference>
<dbReference type="Pfam" id="PF21082">
    <property type="entry name" value="MS_channel_3rd"/>
    <property type="match status" value="1"/>
</dbReference>
<dbReference type="PANTHER" id="PTHR30221">
    <property type="entry name" value="SMALL-CONDUCTANCE MECHANOSENSITIVE CHANNEL"/>
    <property type="match status" value="1"/>
</dbReference>
<feature type="domain" description="Mechanosensitive ion channel MscS" evidence="8">
    <location>
        <begin position="105"/>
        <end position="170"/>
    </location>
</feature>
<feature type="domain" description="Mechanosensitive ion channel MscS C-terminal" evidence="9">
    <location>
        <begin position="182"/>
        <end position="259"/>
    </location>
</feature>
<evidence type="ECO:0000256" key="7">
    <source>
        <dbReference type="RuleBase" id="RU369025"/>
    </source>
</evidence>
<dbReference type="AlphaFoldDB" id="A0A2M9FW19"/>
<evidence type="ECO:0000256" key="2">
    <source>
        <dbReference type="ARBA" id="ARBA00008017"/>
    </source>
</evidence>
<evidence type="ECO:0000256" key="4">
    <source>
        <dbReference type="ARBA" id="ARBA00022692"/>
    </source>
</evidence>
<keyword evidence="4 7" id="KW-0812">Transmembrane</keyword>
<evidence type="ECO:0000256" key="3">
    <source>
        <dbReference type="ARBA" id="ARBA00022475"/>
    </source>
</evidence>
<dbReference type="Gene3D" id="1.10.287.1260">
    <property type="match status" value="1"/>
</dbReference>
<feature type="domain" description="Mechanosensitive ion channel transmembrane helices 2/3" evidence="10">
    <location>
        <begin position="62"/>
        <end position="103"/>
    </location>
</feature>
<accession>A0A2M9FW19</accession>
<dbReference type="GO" id="GO:0005886">
    <property type="term" value="C:plasma membrane"/>
    <property type="evidence" value="ECO:0007669"/>
    <property type="project" value="UniProtKB-SubCell"/>
</dbReference>
<proteinExistence type="inferred from homology"/>
<dbReference type="InterPro" id="IPR010920">
    <property type="entry name" value="LSM_dom_sf"/>
</dbReference>
<comment type="caution">
    <text evidence="7">Lacks conserved residue(s) required for the propagation of feature annotation.</text>
</comment>
<dbReference type="Pfam" id="PF21088">
    <property type="entry name" value="MS_channel_1st"/>
    <property type="match status" value="1"/>
</dbReference>
<dbReference type="EMBL" id="PHIG01000063">
    <property type="protein sequence ID" value="PJK27647.1"/>
    <property type="molecule type" value="Genomic_DNA"/>
</dbReference>
<dbReference type="InterPro" id="IPR011066">
    <property type="entry name" value="MscS_channel_C_sf"/>
</dbReference>
<evidence type="ECO:0000259" key="9">
    <source>
        <dbReference type="Pfam" id="PF21082"/>
    </source>
</evidence>
<dbReference type="SUPFAM" id="SSF50182">
    <property type="entry name" value="Sm-like ribonucleoproteins"/>
    <property type="match status" value="1"/>
</dbReference>
<keyword evidence="7" id="KW-0813">Transport</keyword>
<dbReference type="Pfam" id="PF00924">
    <property type="entry name" value="MS_channel_2nd"/>
    <property type="match status" value="1"/>
</dbReference>
<comment type="similarity">
    <text evidence="2 7">Belongs to the MscS (TC 1.A.23) family.</text>
</comment>
<dbReference type="OrthoDB" id="9799209at2"/>
<evidence type="ECO:0000313" key="11">
    <source>
        <dbReference type="EMBL" id="PJK27647.1"/>
    </source>
</evidence>
<keyword evidence="12" id="KW-1185">Reference proteome</keyword>
<keyword evidence="7" id="KW-0997">Cell inner membrane</keyword>
<keyword evidence="7" id="KW-0407">Ion channel</keyword>
<dbReference type="InterPro" id="IPR049142">
    <property type="entry name" value="MS_channel_1st"/>
</dbReference>
<protein>
    <recommendedName>
        <fullName evidence="7">Small-conductance mechanosensitive channel</fullName>
    </recommendedName>
</protein>
<comment type="subcellular location">
    <subcellularLocation>
        <location evidence="7">Cell inner membrane</location>
        <topology evidence="7">Multi-pass membrane protein</topology>
    </subcellularLocation>
    <subcellularLocation>
        <location evidence="1">Cell membrane</location>
        <topology evidence="1">Multi-pass membrane protein</topology>
    </subcellularLocation>
</comment>
<evidence type="ECO:0000256" key="1">
    <source>
        <dbReference type="ARBA" id="ARBA00004651"/>
    </source>
</evidence>
<dbReference type="InterPro" id="IPR023408">
    <property type="entry name" value="MscS_beta-dom_sf"/>
</dbReference>
<dbReference type="InterPro" id="IPR011014">
    <property type="entry name" value="MscS_channel_TM-2"/>
</dbReference>
<sequence>MEASNIGEFLTAYFIEYGLAVIGVVIILIAGYFASNWAARLVRAGLMRTGKMDPMVARFTATIARYGVLVFAVIAALDQFGVETTSFVAVLAAAGFAIGLAFQGTLGNLSAGVMILVFKPFRQGDYIEGGGTSGTVEDVHLFMTELKTPDNVQIIMPNGQLWNTAIKNYSFHPTRRLDLLLGIGYGADIGAAIEAIREMANADERVHPDPAPMVVVSNLGESSVDLTIRLWCNATDYWGLKWEFTRALKEKMDELGVEIPFPQRTVHMVKDAAD</sequence>
<evidence type="ECO:0000256" key="6">
    <source>
        <dbReference type="ARBA" id="ARBA00023136"/>
    </source>
</evidence>
<evidence type="ECO:0000259" key="8">
    <source>
        <dbReference type="Pfam" id="PF00924"/>
    </source>
</evidence>
<evidence type="ECO:0000313" key="12">
    <source>
        <dbReference type="Proteomes" id="UP000229498"/>
    </source>
</evidence>
<dbReference type="InterPro" id="IPR049278">
    <property type="entry name" value="MS_channel_C"/>
</dbReference>
<dbReference type="InterPro" id="IPR006685">
    <property type="entry name" value="MscS_channel_2nd"/>
</dbReference>
<dbReference type="Gene3D" id="2.30.30.60">
    <property type="match status" value="1"/>
</dbReference>
<reference evidence="11 12" key="1">
    <citation type="submission" date="2017-11" db="EMBL/GenBank/DDBJ databases">
        <title>Draft genome sequence of Rhizobiales bacterium SY3-13.</title>
        <authorList>
            <person name="Sun C."/>
        </authorList>
    </citation>
    <scope>NUCLEOTIDE SEQUENCE [LARGE SCALE GENOMIC DNA]</scope>
    <source>
        <strain evidence="11 12">SY3-13</strain>
    </source>
</reference>
<keyword evidence="7" id="KW-0406">Ion transport</keyword>
<feature type="transmembrane region" description="Helical" evidence="7">
    <location>
        <begin position="12"/>
        <end position="34"/>
    </location>
</feature>
<keyword evidence="6 7" id="KW-0472">Membrane</keyword>
<feature type="transmembrane region" description="Helical" evidence="7">
    <location>
        <begin position="89"/>
        <end position="118"/>
    </location>
</feature>
<dbReference type="Proteomes" id="UP000229498">
    <property type="component" value="Unassembled WGS sequence"/>
</dbReference>
<gene>
    <name evidence="11" type="ORF">CVT23_21840</name>
</gene>
<feature type="transmembrane region" description="Helical" evidence="7">
    <location>
        <begin position="55"/>
        <end position="77"/>
    </location>
</feature>